<dbReference type="Proteomes" id="UP000095283">
    <property type="component" value="Unplaced"/>
</dbReference>
<keyword evidence="1" id="KW-1185">Reference proteome</keyword>
<dbReference type="AlphaFoldDB" id="A0A1I7XPY9"/>
<sequence length="71" mass="8177">MSTLRLIDSINSINDIFGSFNRPYERTPEELELVYEELLHVKALSHLSTMVKRELATVIGFEHHINAGRHS</sequence>
<dbReference type="Gene3D" id="1.10.8.1240">
    <property type="match status" value="1"/>
</dbReference>
<evidence type="ECO:0000313" key="1">
    <source>
        <dbReference type="Proteomes" id="UP000095283"/>
    </source>
</evidence>
<dbReference type="WBParaSite" id="Hba_19857">
    <property type="protein sequence ID" value="Hba_19857"/>
    <property type="gene ID" value="Hba_19857"/>
</dbReference>
<accession>A0A1I7XPY9</accession>
<name>A0A1I7XPY9_HETBA</name>
<evidence type="ECO:0000313" key="2">
    <source>
        <dbReference type="WBParaSite" id="Hba_19857"/>
    </source>
</evidence>
<reference evidence="2" key="1">
    <citation type="submission" date="2016-11" db="UniProtKB">
        <authorList>
            <consortium name="WormBaseParasite"/>
        </authorList>
    </citation>
    <scope>IDENTIFICATION</scope>
</reference>
<protein>
    <submittedName>
        <fullName evidence="2">DUF86 domain-containing protein</fullName>
    </submittedName>
</protein>
<proteinExistence type="predicted"/>
<organism evidence="1 2">
    <name type="scientific">Heterorhabditis bacteriophora</name>
    <name type="common">Entomopathogenic nematode worm</name>
    <dbReference type="NCBI Taxonomy" id="37862"/>
    <lineage>
        <taxon>Eukaryota</taxon>
        <taxon>Metazoa</taxon>
        <taxon>Ecdysozoa</taxon>
        <taxon>Nematoda</taxon>
        <taxon>Chromadorea</taxon>
        <taxon>Rhabditida</taxon>
        <taxon>Rhabditina</taxon>
        <taxon>Rhabditomorpha</taxon>
        <taxon>Strongyloidea</taxon>
        <taxon>Heterorhabditidae</taxon>
        <taxon>Heterorhabditis</taxon>
    </lineage>
</organism>